<feature type="region of interest" description="Disordered" evidence="1">
    <location>
        <begin position="116"/>
        <end position="156"/>
    </location>
</feature>
<evidence type="ECO:0000256" key="1">
    <source>
        <dbReference type="SAM" id="MobiDB-lite"/>
    </source>
</evidence>
<feature type="compositionally biased region" description="Low complexity" evidence="1">
    <location>
        <begin position="231"/>
        <end position="243"/>
    </location>
</feature>
<feature type="region of interest" description="Disordered" evidence="1">
    <location>
        <begin position="1"/>
        <end position="84"/>
    </location>
</feature>
<evidence type="ECO:0000313" key="3">
    <source>
        <dbReference type="Proteomes" id="UP000724874"/>
    </source>
</evidence>
<gene>
    <name evidence="2" type="ORF">CPB84DRAFT_1744830</name>
</gene>
<name>A0A9P5NVX8_GYMJU</name>
<feature type="compositionally biased region" description="Polar residues" evidence="1">
    <location>
        <begin position="1"/>
        <end position="31"/>
    </location>
</feature>
<feature type="compositionally biased region" description="Low complexity" evidence="1">
    <location>
        <begin position="353"/>
        <end position="366"/>
    </location>
</feature>
<dbReference type="AlphaFoldDB" id="A0A9P5NVX8"/>
<feature type="compositionally biased region" description="Polar residues" evidence="1">
    <location>
        <begin position="120"/>
        <end position="152"/>
    </location>
</feature>
<dbReference type="EMBL" id="JADNYJ010000016">
    <property type="protein sequence ID" value="KAF8907043.1"/>
    <property type="molecule type" value="Genomic_DNA"/>
</dbReference>
<feature type="compositionally biased region" description="Polar residues" evidence="1">
    <location>
        <begin position="276"/>
        <end position="308"/>
    </location>
</feature>
<reference evidence="2" key="1">
    <citation type="submission" date="2020-11" db="EMBL/GenBank/DDBJ databases">
        <authorList>
            <consortium name="DOE Joint Genome Institute"/>
            <person name="Ahrendt S."/>
            <person name="Riley R."/>
            <person name="Andreopoulos W."/>
            <person name="LaButti K."/>
            <person name="Pangilinan J."/>
            <person name="Ruiz-duenas F.J."/>
            <person name="Barrasa J.M."/>
            <person name="Sanchez-Garcia M."/>
            <person name="Camarero S."/>
            <person name="Miyauchi S."/>
            <person name="Serrano A."/>
            <person name="Linde D."/>
            <person name="Babiker R."/>
            <person name="Drula E."/>
            <person name="Ayuso-Fernandez I."/>
            <person name="Pacheco R."/>
            <person name="Padilla G."/>
            <person name="Ferreira P."/>
            <person name="Barriuso J."/>
            <person name="Kellner H."/>
            <person name="Castanera R."/>
            <person name="Alfaro M."/>
            <person name="Ramirez L."/>
            <person name="Pisabarro A.G."/>
            <person name="Kuo A."/>
            <person name="Tritt A."/>
            <person name="Lipzen A."/>
            <person name="He G."/>
            <person name="Yan M."/>
            <person name="Ng V."/>
            <person name="Cullen D."/>
            <person name="Martin F."/>
            <person name="Rosso M.-N."/>
            <person name="Henrissat B."/>
            <person name="Hibbett D."/>
            <person name="Martinez A.T."/>
            <person name="Grigoriev I.V."/>
        </authorList>
    </citation>
    <scope>NUCLEOTIDE SEQUENCE</scope>
    <source>
        <strain evidence="2">AH 44721</strain>
    </source>
</reference>
<dbReference type="OrthoDB" id="3070202at2759"/>
<feature type="compositionally biased region" description="Polar residues" evidence="1">
    <location>
        <begin position="248"/>
        <end position="267"/>
    </location>
</feature>
<feature type="region of interest" description="Disordered" evidence="1">
    <location>
        <begin position="194"/>
        <end position="434"/>
    </location>
</feature>
<feature type="compositionally biased region" description="Polar residues" evidence="1">
    <location>
        <begin position="59"/>
        <end position="77"/>
    </location>
</feature>
<organism evidence="2 3">
    <name type="scientific">Gymnopilus junonius</name>
    <name type="common">Spectacular rustgill mushroom</name>
    <name type="synonym">Gymnopilus spectabilis subsp. junonius</name>
    <dbReference type="NCBI Taxonomy" id="109634"/>
    <lineage>
        <taxon>Eukaryota</taxon>
        <taxon>Fungi</taxon>
        <taxon>Dikarya</taxon>
        <taxon>Basidiomycota</taxon>
        <taxon>Agaricomycotina</taxon>
        <taxon>Agaricomycetes</taxon>
        <taxon>Agaricomycetidae</taxon>
        <taxon>Agaricales</taxon>
        <taxon>Agaricineae</taxon>
        <taxon>Hymenogastraceae</taxon>
        <taxon>Gymnopilus</taxon>
    </lineage>
</organism>
<feature type="compositionally biased region" description="Low complexity" evidence="1">
    <location>
        <begin position="309"/>
        <end position="322"/>
    </location>
</feature>
<feature type="compositionally biased region" description="Polar residues" evidence="1">
    <location>
        <begin position="331"/>
        <end position="352"/>
    </location>
</feature>
<proteinExistence type="predicted"/>
<evidence type="ECO:0000313" key="2">
    <source>
        <dbReference type="EMBL" id="KAF8907043.1"/>
    </source>
</evidence>
<feature type="compositionally biased region" description="Acidic residues" evidence="1">
    <location>
        <begin position="393"/>
        <end position="404"/>
    </location>
</feature>
<dbReference type="Proteomes" id="UP000724874">
    <property type="component" value="Unassembled WGS sequence"/>
</dbReference>
<keyword evidence="3" id="KW-1185">Reference proteome</keyword>
<protein>
    <submittedName>
        <fullName evidence="2">Uncharacterized protein</fullName>
    </submittedName>
</protein>
<feature type="compositionally biased region" description="Polar residues" evidence="1">
    <location>
        <begin position="213"/>
        <end position="225"/>
    </location>
</feature>
<sequence>MQPSSLRDVTGATSSLIPQNSNNAPGSTHSRSPPGRPEHPPHLSTHSDSNNLWYDIKRAQQSTSSSSTMIGPTSTFYNPDEHSIQRGDNQYQQWLDSYSNQQQAQGQQLEFSSVYRRDTNPGNGLVSQRSSQSPYSFMQGQYTSSSSMNQYPGSSVGTVVQSSVATLSPVIDASSYQTQTGDLYSTYYTDFPSVDGSSSGSTPGHGHGYHISTPESTLHSYTNSPDPVFEQQRQQQQTAFSQTHRQEPQNPSGAVQSSQFLQPSSTGYLPLPEHGSQPTHSNSPPAQPSPLNTWMTEQVFSNSTSNASGYQPQQQQYKAPAGRSKTRSSHPNKVTTTPLNRSTSSGGPSAQVSPRASGSASASAQAGVKRKRAKRNDSPEHPSQGRAQAEGASDSESDSDDDDSGLAMTGAIGVGLGGLGVVRKGGKRDGRSRL</sequence>
<comment type="caution">
    <text evidence="2">The sequence shown here is derived from an EMBL/GenBank/DDBJ whole genome shotgun (WGS) entry which is preliminary data.</text>
</comment>
<accession>A0A9P5NVX8</accession>